<evidence type="ECO:0000313" key="8">
    <source>
        <dbReference type="Proteomes" id="UP001327560"/>
    </source>
</evidence>
<evidence type="ECO:0000256" key="5">
    <source>
        <dbReference type="ARBA" id="ARBA00022840"/>
    </source>
</evidence>
<evidence type="ECO:0000256" key="2">
    <source>
        <dbReference type="ARBA" id="ARBA00022679"/>
    </source>
</evidence>
<reference evidence="7 8" key="1">
    <citation type="submission" date="2023-10" db="EMBL/GenBank/DDBJ databases">
        <title>Chromosome-scale genome assembly provides insights into flower coloration mechanisms of Canna indica.</title>
        <authorList>
            <person name="Li C."/>
        </authorList>
    </citation>
    <scope>NUCLEOTIDE SEQUENCE [LARGE SCALE GENOMIC DNA]</scope>
    <source>
        <tissue evidence="7">Flower</tissue>
    </source>
</reference>
<keyword evidence="5 6" id="KW-0067">ATP-binding</keyword>
<comment type="function">
    <text evidence="6">Phosphorylates Ins(1,3,4,5,6)P5 at position 2 to form Ins(1,2,3,4,5,6)P6 (InsP6 or phytate).</text>
</comment>
<dbReference type="GO" id="GO:0032958">
    <property type="term" value="P:inositol phosphate biosynthetic process"/>
    <property type="evidence" value="ECO:0007669"/>
    <property type="project" value="TreeGrafter"/>
</dbReference>
<gene>
    <name evidence="7" type="ORF">Cni_G08702</name>
</gene>
<dbReference type="AlphaFoldDB" id="A0AAQ3Q5Y8"/>
<accession>A0AAQ3Q5Y8</accession>
<evidence type="ECO:0000256" key="6">
    <source>
        <dbReference type="RuleBase" id="RU364126"/>
    </source>
</evidence>
<dbReference type="PANTHER" id="PTHR14456:SF2">
    <property type="entry name" value="INOSITOL-PENTAKISPHOSPHATE 2-KINASE"/>
    <property type="match status" value="1"/>
</dbReference>
<sequence>MNGSLVFGALGGSLDNTVAHCHKAEAAIQLTSFLELVAEVIFRSGILGRLLEAQQLDALDIEGAIHLYYNIISQPCAVCKNLSDSELRQYADLHSLPLERSLKIVREYLIAATAKDCSLMISFRPTEDGHTASNFDSIFLSSSNRSYDYKAYFIDLDLKPLKKMVYYYQLDQKIVNFYKTESGASRKVMWFRQRRFDCRSIGY</sequence>
<dbReference type="Pfam" id="PF06090">
    <property type="entry name" value="Ins_P5_2-kin"/>
    <property type="match status" value="1"/>
</dbReference>
<dbReference type="Proteomes" id="UP001327560">
    <property type="component" value="Chromosome 3"/>
</dbReference>
<evidence type="ECO:0000256" key="3">
    <source>
        <dbReference type="ARBA" id="ARBA00022741"/>
    </source>
</evidence>
<keyword evidence="3 6" id="KW-0547">Nucleotide-binding</keyword>
<keyword evidence="4 6" id="KW-0418">Kinase</keyword>
<protein>
    <recommendedName>
        <fullName evidence="1 6">Inositol-pentakisphosphate 2-kinase</fullName>
        <ecNumber evidence="1 6">2.7.1.158</ecNumber>
    </recommendedName>
</protein>
<dbReference type="GO" id="GO:0005634">
    <property type="term" value="C:nucleus"/>
    <property type="evidence" value="ECO:0007669"/>
    <property type="project" value="TreeGrafter"/>
</dbReference>
<keyword evidence="8" id="KW-1185">Reference proteome</keyword>
<dbReference type="EMBL" id="CP136892">
    <property type="protein sequence ID" value="WOK99990.1"/>
    <property type="molecule type" value="Genomic_DNA"/>
</dbReference>
<comment type="domain">
    <text evidence="6">The EXKPK motif is conserved in inositol-pentakisphosphate 2-kinases of both family 1 and 2.</text>
</comment>
<dbReference type="GO" id="GO:0035299">
    <property type="term" value="F:inositol-1,3,4,5,6-pentakisphosphate 2-kinase activity"/>
    <property type="evidence" value="ECO:0007669"/>
    <property type="project" value="UniProtKB-EC"/>
</dbReference>
<organism evidence="7 8">
    <name type="scientific">Canna indica</name>
    <name type="common">Indian-shot</name>
    <dbReference type="NCBI Taxonomy" id="4628"/>
    <lineage>
        <taxon>Eukaryota</taxon>
        <taxon>Viridiplantae</taxon>
        <taxon>Streptophyta</taxon>
        <taxon>Embryophyta</taxon>
        <taxon>Tracheophyta</taxon>
        <taxon>Spermatophyta</taxon>
        <taxon>Magnoliopsida</taxon>
        <taxon>Liliopsida</taxon>
        <taxon>Zingiberales</taxon>
        <taxon>Cannaceae</taxon>
        <taxon>Canna</taxon>
    </lineage>
</organism>
<evidence type="ECO:0000256" key="4">
    <source>
        <dbReference type="ARBA" id="ARBA00022777"/>
    </source>
</evidence>
<comment type="catalytic activity">
    <reaction evidence="6">
        <text>1D-myo-inositol 1,3,4,5,6-pentakisphosphate + ATP = 1D-myo-inositol hexakisphosphate + ADP + H(+)</text>
        <dbReference type="Rhea" id="RHEA:20313"/>
        <dbReference type="ChEBI" id="CHEBI:15378"/>
        <dbReference type="ChEBI" id="CHEBI:30616"/>
        <dbReference type="ChEBI" id="CHEBI:57733"/>
        <dbReference type="ChEBI" id="CHEBI:58130"/>
        <dbReference type="ChEBI" id="CHEBI:456216"/>
        <dbReference type="EC" id="2.7.1.158"/>
    </reaction>
</comment>
<dbReference type="InterPro" id="IPR009286">
    <property type="entry name" value="Ins_P5_2-kin"/>
</dbReference>
<name>A0AAQ3Q5Y8_9LILI</name>
<proteinExistence type="predicted"/>
<dbReference type="PANTHER" id="PTHR14456">
    <property type="entry name" value="INOSITOL POLYPHOSPHATE KINASE 1"/>
    <property type="match status" value="1"/>
</dbReference>
<keyword evidence="2 6" id="KW-0808">Transferase</keyword>
<dbReference type="EC" id="2.7.1.158" evidence="1 6"/>
<evidence type="ECO:0000313" key="7">
    <source>
        <dbReference type="EMBL" id="WOK99990.1"/>
    </source>
</evidence>
<evidence type="ECO:0000256" key="1">
    <source>
        <dbReference type="ARBA" id="ARBA00012023"/>
    </source>
</evidence>
<dbReference type="GO" id="GO:0005524">
    <property type="term" value="F:ATP binding"/>
    <property type="evidence" value="ECO:0007669"/>
    <property type="project" value="UniProtKB-KW"/>
</dbReference>